<dbReference type="EMBL" id="LSBJ02000009">
    <property type="protein sequence ID" value="OAQ60221.2"/>
    <property type="molecule type" value="Genomic_DNA"/>
</dbReference>
<dbReference type="GO" id="GO:0022857">
    <property type="term" value="F:transmembrane transporter activity"/>
    <property type="evidence" value="ECO:0007669"/>
    <property type="project" value="TreeGrafter"/>
</dbReference>
<comment type="subcellular location">
    <subcellularLocation>
        <location evidence="1">Membrane</location>
        <topology evidence="1">Multi-pass membrane protein</topology>
    </subcellularLocation>
</comment>
<dbReference type="GeneID" id="28858528"/>
<evidence type="ECO:0000256" key="4">
    <source>
        <dbReference type="ARBA" id="ARBA00023136"/>
    </source>
</evidence>
<evidence type="ECO:0000256" key="5">
    <source>
        <dbReference type="SAM" id="MobiDB-lite"/>
    </source>
</evidence>
<feature type="region of interest" description="Disordered" evidence="5">
    <location>
        <begin position="1"/>
        <end position="23"/>
    </location>
</feature>
<dbReference type="GO" id="GO:0005886">
    <property type="term" value="C:plasma membrane"/>
    <property type="evidence" value="ECO:0007669"/>
    <property type="project" value="TreeGrafter"/>
</dbReference>
<feature type="transmembrane region" description="Helical" evidence="6">
    <location>
        <begin position="372"/>
        <end position="396"/>
    </location>
</feature>
<keyword evidence="4 6" id="KW-0472">Membrane</keyword>
<dbReference type="InterPro" id="IPR036259">
    <property type="entry name" value="MFS_trans_sf"/>
</dbReference>
<dbReference type="Proteomes" id="UP000078397">
    <property type="component" value="Unassembled WGS sequence"/>
</dbReference>
<protein>
    <submittedName>
        <fullName evidence="7">MFS transporter</fullName>
    </submittedName>
</protein>
<sequence length="433" mass="48265">MEDPKTLSDSSMVESVVASNSTPDLAEFKESEGYVATVDTEHRGNLKTAKDGHTILIPQPSEDPNDPLNWSPVKKHVILFIISFAAFLPDYGSATGAVTLIPQSLGYEPRHSQSLTSRKRLHAWRGRYFRGSSLSMGRPSTHIVLFSSSGYSNSSMVTVSQGGGLMFIFDMFFFHERARKINIWAAFIILSPYMGPLLATALALILTVLFVQESYYDRRIAPASQPPRGSRIARLTGVAQYKSRHLRNSFGQACMRPIRVILKPTVFLSSLYYLLTFAWVVGINTTLSIFLTPLYNFGPKQIGFFYFTPIVAALLGEITGHWLHDGIARQYIKSHNGHFEPEIRLRAMWFSTPFMLAGLVGLGFALEDAYHYMVTAVFWGLYVFGIMVSTVALNAYNLDSYPEASGEVSAWINFARSELALPLKLPCVLANTL</sequence>
<feature type="transmembrane region" description="Helical" evidence="6">
    <location>
        <begin position="271"/>
        <end position="291"/>
    </location>
</feature>
<feature type="transmembrane region" description="Helical" evidence="6">
    <location>
        <begin position="181"/>
        <end position="211"/>
    </location>
</feature>
<proteinExistence type="predicted"/>
<feature type="transmembrane region" description="Helical" evidence="6">
    <location>
        <begin position="303"/>
        <end position="324"/>
    </location>
</feature>
<keyword evidence="2 6" id="KW-0812">Transmembrane</keyword>
<dbReference type="RefSeq" id="XP_022284068.1">
    <property type="nucleotide sequence ID" value="XM_022429038.1"/>
</dbReference>
<dbReference type="KEGG" id="pchm:VFPPC_16781"/>
<dbReference type="STRING" id="1380566.A0A179F4C6"/>
<accession>A0A179F4C6</accession>
<dbReference type="SUPFAM" id="SSF103473">
    <property type="entry name" value="MFS general substrate transporter"/>
    <property type="match status" value="1"/>
</dbReference>
<comment type="caution">
    <text evidence="7">The sequence shown here is derived from an EMBL/GenBank/DDBJ whole genome shotgun (WGS) entry which is preliminary data.</text>
</comment>
<gene>
    <name evidence="7" type="ORF">VFPPC_16781</name>
</gene>
<dbReference type="AlphaFoldDB" id="A0A179F4C6"/>
<feature type="transmembrane region" description="Helical" evidence="6">
    <location>
        <begin position="345"/>
        <end position="366"/>
    </location>
</feature>
<evidence type="ECO:0000256" key="2">
    <source>
        <dbReference type="ARBA" id="ARBA00022692"/>
    </source>
</evidence>
<evidence type="ECO:0000313" key="8">
    <source>
        <dbReference type="Proteomes" id="UP000078397"/>
    </source>
</evidence>
<dbReference type="PANTHER" id="PTHR23502:SF187">
    <property type="entry name" value="TRANSPORTER, PUTATIVE (AFU_ORTHOLOGUE AFUA_2G17840)-RELATED"/>
    <property type="match status" value="1"/>
</dbReference>
<evidence type="ECO:0000256" key="1">
    <source>
        <dbReference type="ARBA" id="ARBA00004141"/>
    </source>
</evidence>
<keyword evidence="3 6" id="KW-1133">Transmembrane helix</keyword>
<evidence type="ECO:0000256" key="6">
    <source>
        <dbReference type="SAM" id="Phobius"/>
    </source>
</evidence>
<feature type="compositionally biased region" description="Polar residues" evidence="5">
    <location>
        <begin position="7"/>
        <end position="23"/>
    </location>
</feature>
<reference evidence="7 8" key="1">
    <citation type="journal article" date="2016" name="PLoS Pathog.">
        <title>Biosynthesis of antibiotic leucinostatins in bio-control fungus Purpureocillium lilacinum and their inhibition on phytophthora revealed by genome mining.</title>
        <authorList>
            <person name="Wang G."/>
            <person name="Liu Z."/>
            <person name="Lin R."/>
            <person name="Li E."/>
            <person name="Mao Z."/>
            <person name="Ling J."/>
            <person name="Yang Y."/>
            <person name="Yin W.B."/>
            <person name="Xie B."/>
        </authorList>
    </citation>
    <scope>NUCLEOTIDE SEQUENCE [LARGE SCALE GENOMIC DNA]</scope>
    <source>
        <strain evidence="7">170</strain>
    </source>
</reference>
<evidence type="ECO:0000256" key="3">
    <source>
        <dbReference type="ARBA" id="ARBA00022989"/>
    </source>
</evidence>
<dbReference type="OrthoDB" id="2533084at2759"/>
<evidence type="ECO:0000313" key="7">
    <source>
        <dbReference type="EMBL" id="OAQ60221.2"/>
    </source>
</evidence>
<organism evidence="7 8">
    <name type="scientific">Pochonia chlamydosporia 170</name>
    <dbReference type="NCBI Taxonomy" id="1380566"/>
    <lineage>
        <taxon>Eukaryota</taxon>
        <taxon>Fungi</taxon>
        <taxon>Dikarya</taxon>
        <taxon>Ascomycota</taxon>
        <taxon>Pezizomycotina</taxon>
        <taxon>Sordariomycetes</taxon>
        <taxon>Hypocreomycetidae</taxon>
        <taxon>Hypocreales</taxon>
        <taxon>Clavicipitaceae</taxon>
        <taxon>Pochonia</taxon>
    </lineage>
</organism>
<dbReference type="Gene3D" id="1.20.1250.20">
    <property type="entry name" value="MFS general substrate transporter like domains"/>
    <property type="match status" value="1"/>
</dbReference>
<keyword evidence="8" id="KW-1185">Reference proteome</keyword>
<dbReference type="PANTHER" id="PTHR23502">
    <property type="entry name" value="MAJOR FACILITATOR SUPERFAMILY"/>
    <property type="match status" value="1"/>
</dbReference>
<name>A0A179F4C6_METCM</name>